<organism evidence="2 3">
    <name type="scientific">Natronobacterium gregoryi</name>
    <dbReference type="NCBI Taxonomy" id="44930"/>
    <lineage>
        <taxon>Archaea</taxon>
        <taxon>Methanobacteriati</taxon>
        <taxon>Methanobacteriota</taxon>
        <taxon>Stenosarchaea group</taxon>
        <taxon>Halobacteria</taxon>
        <taxon>Halobacteriales</taxon>
        <taxon>Natrialbaceae</taxon>
        <taxon>Natronobacterium</taxon>
    </lineage>
</organism>
<sequence>MNRTRRTLLAMIAGSSGLLAVDTLGHSSSELDRDISVGVVSDANAYLGLVDDDVETGGLLFGNGTRYPLATFDVANRLTEPIEVALGVEDDRVRFVPTSDAEASDAVTAFDLGVGEKTAVAIDLDVRSTVPPVDETITTTLEVEAEGETTHVETDRSLTLVSGVLLVVDWCSSWHHDGRLVIRKRRDLGGDCCLLVELVDCVGDERTTVAEVDASNGLLPKLRLAFPEANRSNPGRSTSKGRDDTGAPLSQSRSESASDPALVTASGVEVELEWEATLGDEKETATTGESSLPVLEVDPDGALENETSRSTEPLEVRFSKLAE</sequence>
<dbReference type="GeneID" id="14209132"/>
<evidence type="ECO:0000256" key="1">
    <source>
        <dbReference type="SAM" id="MobiDB-lite"/>
    </source>
</evidence>
<reference evidence="2 3" key="1">
    <citation type="submission" date="2016-10" db="EMBL/GenBank/DDBJ databases">
        <authorList>
            <person name="de Groot N.N."/>
        </authorList>
    </citation>
    <scope>NUCLEOTIDE SEQUENCE [LARGE SCALE GENOMIC DNA]</scope>
    <source>
        <strain evidence="2 3">SP2</strain>
    </source>
</reference>
<feature type="compositionally biased region" description="Polar residues" evidence="1">
    <location>
        <begin position="248"/>
        <end position="257"/>
    </location>
</feature>
<evidence type="ECO:0000313" key="3">
    <source>
        <dbReference type="Proteomes" id="UP000182829"/>
    </source>
</evidence>
<dbReference type="EMBL" id="FORO01000002">
    <property type="protein sequence ID" value="SFI60063.1"/>
    <property type="molecule type" value="Genomic_DNA"/>
</dbReference>
<feature type="region of interest" description="Disordered" evidence="1">
    <location>
        <begin position="225"/>
        <end position="323"/>
    </location>
</feature>
<gene>
    <name evidence="2" type="ORF">SAMN05443661_102112</name>
</gene>
<protein>
    <submittedName>
        <fullName evidence="2">Uncharacterized protein</fullName>
    </submittedName>
</protein>
<dbReference type="OrthoDB" id="170571at2157"/>
<accession>A0A1I3JIG5</accession>
<dbReference type="OMA" id="ELEWEAT"/>
<dbReference type="Proteomes" id="UP000182829">
    <property type="component" value="Unassembled WGS sequence"/>
</dbReference>
<evidence type="ECO:0000313" key="2">
    <source>
        <dbReference type="EMBL" id="SFI60063.1"/>
    </source>
</evidence>
<dbReference type="RefSeq" id="WP_015233518.1">
    <property type="nucleotide sequence ID" value="NZ_FORO01000002.1"/>
</dbReference>
<dbReference type="AlphaFoldDB" id="A0A1I3JIG5"/>
<name>A0A1I3JIG5_9EURY</name>
<proteinExistence type="predicted"/>
<feature type="compositionally biased region" description="Basic and acidic residues" evidence="1">
    <location>
        <begin position="306"/>
        <end position="323"/>
    </location>
</feature>